<evidence type="ECO:0000313" key="2">
    <source>
        <dbReference type="EMBL" id="CRY97318.1"/>
    </source>
</evidence>
<sequence length="218" mass="22699">MTISAPWLALSMYGTFPSDVWQTGISVALSAPVAHGATEMQAVADDALNLFGVFWNDSLKTHNGTGCALVGARVKYYVGGVLQAQGESVGTPVPGTGATSDTGHGQETAMCVSLLTASFGRSYRGRMFLPWTSKGVTPSTFQFGSSGIDATATALKAMLDGFNTGYVDDSADGTVSVASQKNGVLTPITTLRIDSIPDTQRGRKNRATADYTKSLALA</sequence>
<organism evidence="2">
    <name type="scientific">uncultured prokaryote</name>
    <dbReference type="NCBI Taxonomy" id="198431"/>
    <lineage>
        <taxon>unclassified sequences</taxon>
        <taxon>environmental samples</taxon>
    </lineage>
</organism>
<dbReference type="AlphaFoldDB" id="A0A0H5Q619"/>
<accession>A0A0H5Q619</accession>
<dbReference type="EMBL" id="LN854023">
    <property type="protein sequence ID" value="CRY97318.1"/>
    <property type="molecule type" value="Genomic_DNA"/>
</dbReference>
<reference evidence="2" key="2">
    <citation type="submission" date="2015-07" db="EMBL/GenBank/DDBJ databases">
        <title>Plasmids, circular viruses and viroids from rat gut.</title>
        <authorList>
            <person name="Jorgensen T.J."/>
            <person name="Hansen M.A."/>
            <person name="Xu Z."/>
            <person name="Tabak M.A."/>
            <person name="Sorensen S.J."/>
            <person name="Hansen L.H."/>
        </authorList>
    </citation>
    <scope>NUCLEOTIDE SEQUENCE</scope>
    <source>
        <strain evidence="2">RGFK1484</strain>
    </source>
</reference>
<protein>
    <submittedName>
        <fullName evidence="2">Uncharacterized protein</fullName>
    </submittedName>
</protein>
<reference evidence="2" key="1">
    <citation type="submission" date="2015-06" db="EMBL/GenBank/DDBJ databases">
        <authorList>
            <person name="Joergensen T."/>
        </authorList>
    </citation>
    <scope>NUCLEOTIDE SEQUENCE</scope>
    <source>
        <strain evidence="2">RGFK1484</strain>
    </source>
</reference>
<name>A0A0H5Q619_9ZZZZ</name>
<feature type="region of interest" description="Disordered" evidence="1">
    <location>
        <begin position="199"/>
        <end position="218"/>
    </location>
</feature>
<evidence type="ECO:0000256" key="1">
    <source>
        <dbReference type="SAM" id="MobiDB-lite"/>
    </source>
</evidence>
<proteinExistence type="predicted"/>